<evidence type="ECO:0000256" key="9">
    <source>
        <dbReference type="ARBA" id="ARBA00022741"/>
    </source>
</evidence>
<keyword evidence="13" id="KW-0112">Calmodulin-binding</keyword>
<dbReference type="Ensembl" id="ENSVURT00010031212.1">
    <property type="protein sequence ID" value="ENSVURP00010027407.1"/>
    <property type="gene ID" value="ENSVURG00010020947.1"/>
</dbReference>
<keyword evidence="9 19" id="KW-0547">Nucleotide-binding</keyword>
<comment type="subcellular location">
    <subcellularLocation>
        <location evidence="2">Cytoplasm</location>
    </subcellularLocation>
    <subcellularLocation>
        <location evidence="1">Nucleus</location>
    </subcellularLocation>
</comment>
<evidence type="ECO:0000256" key="1">
    <source>
        <dbReference type="ARBA" id="ARBA00004123"/>
    </source>
</evidence>
<dbReference type="AlphaFoldDB" id="A0A4X2M277"/>
<dbReference type="InterPro" id="IPR008271">
    <property type="entry name" value="Ser/Thr_kinase_AS"/>
</dbReference>
<dbReference type="Pfam" id="PF00069">
    <property type="entry name" value="Pkinase"/>
    <property type="match status" value="1"/>
</dbReference>
<dbReference type="FunFam" id="3.30.200.20:FF:000345">
    <property type="entry name" value="Calcium/calmodulin-dependent protein kinase type 1B"/>
    <property type="match status" value="1"/>
</dbReference>
<accession>A0A4X2M277</accession>
<dbReference type="InterPro" id="IPR017441">
    <property type="entry name" value="Protein_kinase_ATP_BS"/>
</dbReference>
<reference evidence="23" key="1">
    <citation type="submission" date="2018-12" db="EMBL/GenBank/DDBJ databases">
        <authorList>
            <person name="Yazar S."/>
        </authorList>
    </citation>
    <scope>NUCLEOTIDE SEQUENCE [LARGE SCALE GENOMIC DNA]</scope>
</reference>
<dbReference type="RefSeq" id="XP_027701600.1">
    <property type="nucleotide sequence ID" value="XM_027845799.1"/>
</dbReference>
<evidence type="ECO:0000256" key="2">
    <source>
        <dbReference type="ARBA" id="ARBA00004496"/>
    </source>
</evidence>
<evidence type="ECO:0000256" key="11">
    <source>
        <dbReference type="ARBA" id="ARBA00022837"/>
    </source>
</evidence>
<dbReference type="GeneID" id="114030887"/>
<dbReference type="RefSeq" id="XP_027701599.1">
    <property type="nucleotide sequence ID" value="XM_027845798.1"/>
</dbReference>
<keyword evidence="6 20" id="KW-0723">Serine/threonine-protein kinase</keyword>
<dbReference type="Proteomes" id="UP000314987">
    <property type="component" value="Unassembled WGS sequence"/>
</dbReference>
<dbReference type="PANTHER" id="PTHR24347">
    <property type="entry name" value="SERINE/THREONINE-PROTEIN KINASE"/>
    <property type="match status" value="1"/>
</dbReference>
<protein>
    <recommendedName>
        <fullName evidence="17">Calcium/calmodulin-dependent protein kinase type 1B</fullName>
        <ecNumber evidence="4">2.7.11.17</ecNumber>
    </recommendedName>
    <alternativeName>
        <fullName evidence="18">CaM kinase I beta</fullName>
    </alternativeName>
</protein>
<gene>
    <name evidence="22" type="primary">PNCK</name>
</gene>
<dbReference type="CTD" id="139728"/>
<evidence type="ECO:0000313" key="22">
    <source>
        <dbReference type="Ensembl" id="ENSVURP00010027407.1"/>
    </source>
</evidence>
<evidence type="ECO:0000259" key="21">
    <source>
        <dbReference type="PROSITE" id="PS50011"/>
    </source>
</evidence>
<evidence type="ECO:0000256" key="14">
    <source>
        <dbReference type="ARBA" id="ARBA00023242"/>
    </source>
</evidence>
<dbReference type="GO" id="GO:0005634">
    <property type="term" value="C:nucleus"/>
    <property type="evidence" value="ECO:0007669"/>
    <property type="project" value="UniProtKB-SubCell"/>
</dbReference>
<evidence type="ECO:0000256" key="20">
    <source>
        <dbReference type="RuleBase" id="RU000304"/>
    </source>
</evidence>
<feature type="binding site" evidence="19">
    <location>
        <position position="52"/>
    </location>
    <ligand>
        <name>ATP</name>
        <dbReference type="ChEBI" id="CHEBI:30616"/>
    </ligand>
</feature>
<dbReference type="EC" id="2.7.11.17" evidence="4"/>
<evidence type="ECO:0000256" key="19">
    <source>
        <dbReference type="PROSITE-ProRule" id="PRU10141"/>
    </source>
</evidence>
<dbReference type="FunFam" id="1.10.510.10:FF:000026">
    <property type="entry name" value="Calcium/calmodulin-dependent protein kinase type 1"/>
    <property type="match status" value="1"/>
</dbReference>
<keyword evidence="12 19" id="KW-0067">ATP-binding</keyword>
<evidence type="ECO:0000256" key="8">
    <source>
        <dbReference type="ARBA" id="ARBA00022679"/>
    </source>
</evidence>
<dbReference type="SMART" id="SM00220">
    <property type="entry name" value="S_TKc"/>
    <property type="match status" value="1"/>
</dbReference>
<evidence type="ECO:0000256" key="7">
    <source>
        <dbReference type="ARBA" id="ARBA00022553"/>
    </source>
</evidence>
<evidence type="ECO:0000256" key="4">
    <source>
        <dbReference type="ARBA" id="ARBA00012434"/>
    </source>
</evidence>
<proteinExistence type="inferred from homology"/>
<dbReference type="InterPro" id="IPR011009">
    <property type="entry name" value="Kinase-like_dom_sf"/>
</dbReference>
<dbReference type="GO" id="GO:0005524">
    <property type="term" value="F:ATP binding"/>
    <property type="evidence" value="ECO:0007669"/>
    <property type="project" value="UniProtKB-UniRule"/>
</dbReference>
<evidence type="ECO:0000256" key="6">
    <source>
        <dbReference type="ARBA" id="ARBA00022527"/>
    </source>
</evidence>
<dbReference type="GO" id="GO:0005516">
    <property type="term" value="F:calmodulin binding"/>
    <property type="evidence" value="ECO:0007669"/>
    <property type="project" value="UniProtKB-KW"/>
</dbReference>
<reference evidence="22" key="2">
    <citation type="submission" date="2025-08" db="UniProtKB">
        <authorList>
            <consortium name="Ensembl"/>
        </authorList>
    </citation>
    <scope>IDENTIFICATION</scope>
</reference>
<dbReference type="PROSITE" id="PS50011">
    <property type="entry name" value="PROTEIN_KINASE_DOM"/>
    <property type="match status" value="1"/>
</dbReference>
<evidence type="ECO:0000256" key="13">
    <source>
        <dbReference type="ARBA" id="ARBA00022860"/>
    </source>
</evidence>
<dbReference type="GO" id="GO:0004683">
    <property type="term" value="F:calcium/calmodulin-dependent protein kinase activity"/>
    <property type="evidence" value="ECO:0007669"/>
    <property type="project" value="UniProtKB-EC"/>
</dbReference>
<dbReference type="PROSITE" id="PS00108">
    <property type="entry name" value="PROTEIN_KINASE_ST"/>
    <property type="match status" value="1"/>
</dbReference>
<evidence type="ECO:0000256" key="17">
    <source>
        <dbReference type="ARBA" id="ARBA00071782"/>
    </source>
</evidence>
<dbReference type="SUPFAM" id="SSF56112">
    <property type="entry name" value="Protein kinase-like (PK-like)"/>
    <property type="match status" value="1"/>
</dbReference>
<comment type="similarity">
    <text evidence="3">Belongs to the protein kinase superfamily. CAMK Ser/Thr protein kinase family. CaMK subfamily.</text>
</comment>
<feature type="domain" description="Protein kinase" evidence="21">
    <location>
        <begin position="18"/>
        <end position="273"/>
    </location>
</feature>
<evidence type="ECO:0000256" key="5">
    <source>
        <dbReference type="ARBA" id="ARBA00022490"/>
    </source>
</evidence>
<dbReference type="RefSeq" id="XP_027701596.1">
    <property type="nucleotide sequence ID" value="XM_027845795.1"/>
</dbReference>
<dbReference type="Gene3D" id="1.10.510.10">
    <property type="entry name" value="Transferase(Phosphotransferase) domain 1"/>
    <property type="match status" value="1"/>
</dbReference>
<evidence type="ECO:0000313" key="23">
    <source>
        <dbReference type="Proteomes" id="UP000314987"/>
    </source>
</evidence>
<dbReference type="PROSITE" id="PS00107">
    <property type="entry name" value="PROTEIN_KINASE_ATP"/>
    <property type="match status" value="1"/>
</dbReference>
<dbReference type="GO" id="GO:0005737">
    <property type="term" value="C:cytoplasm"/>
    <property type="evidence" value="ECO:0007669"/>
    <property type="project" value="UniProtKB-SubCell"/>
</dbReference>
<dbReference type="RefSeq" id="XP_027701597.1">
    <property type="nucleotide sequence ID" value="XM_027845796.1"/>
</dbReference>
<keyword evidence="5" id="KW-0963">Cytoplasm</keyword>
<dbReference type="InterPro" id="IPR000719">
    <property type="entry name" value="Prot_kinase_dom"/>
</dbReference>
<keyword evidence="23" id="KW-1185">Reference proteome</keyword>
<keyword evidence="8" id="KW-0808">Transferase</keyword>
<keyword evidence="7" id="KW-0597">Phosphoprotein</keyword>
<evidence type="ECO:0000256" key="12">
    <source>
        <dbReference type="ARBA" id="ARBA00022840"/>
    </source>
</evidence>
<reference evidence="22" key="3">
    <citation type="submission" date="2025-09" db="UniProtKB">
        <authorList>
            <consortium name="Ensembl"/>
        </authorList>
    </citation>
    <scope>IDENTIFICATION</scope>
</reference>
<dbReference type="STRING" id="29139.ENSVURP00010027407"/>
<keyword evidence="14" id="KW-0539">Nucleus</keyword>
<dbReference type="OMA" id="MSRSHPG"/>
<comment type="catalytic activity">
    <reaction evidence="16">
        <text>L-seryl-[protein] + ATP = O-phospho-L-seryl-[protein] + ADP + H(+)</text>
        <dbReference type="Rhea" id="RHEA:17989"/>
        <dbReference type="Rhea" id="RHEA-COMP:9863"/>
        <dbReference type="Rhea" id="RHEA-COMP:11604"/>
        <dbReference type="ChEBI" id="CHEBI:15378"/>
        <dbReference type="ChEBI" id="CHEBI:29999"/>
        <dbReference type="ChEBI" id="CHEBI:30616"/>
        <dbReference type="ChEBI" id="CHEBI:83421"/>
        <dbReference type="ChEBI" id="CHEBI:456216"/>
        <dbReference type="EC" id="2.7.11.17"/>
    </reaction>
</comment>
<evidence type="ECO:0000256" key="16">
    <source>
        <dbReference type="ARBA" id="ARBA00047430"/>
    </source>
</evidence>
<dbReference type="Gene3D" id="3.30.200.20">
    <property type="entry name" value="Phosphorylase Kinase, domain 1"/>
    <property type="match status" value="1"/>
</dbReference>
<dbReference type="GeneTree" id="ENSGT00940000162187"/>
<organism evidence="22 23">
    <name type="scientific">Vombatus ursinus</name>
    <name type="common">Common wombat</name>
    <dbReference type="NCBI Taxonomy" id="29139"/>
    <lineage>
        <taxon>Eukaryota</taxon>
        <taxon>Metazoa</taxon>
        <taxon>Chordata</taxon>
        <taxon>Craniata</taxon>
        <taxon>Vertebrata</taxon>
        <taxon>Euteleostomi</taxon>
        <taxon>Mammalia</taxon>
        <taxon>Metatheria</taxon>
        <taxon>Diprotodontia</taxon>
        <taxon>Vombatidae</taxon>
        <taxon>Vombatus</taxon>
    </lineage>
</organism>
<evidence type="ECO:0000256" key="15">
    <source>
        <dbReference type="ARBA" id="ARBA00047307"/>
    </source>
</evidence>
<evidence type="ECO:0000256" key="18">
    <source>
        <dbReference type="ARBA" id="ARBA00082183"/>
    </source>
</evidence>
<keyword evidence="11" id="KW-0106">Calcium</keyword>
<name>A0A4X2M277_VOMUR</name>
<sequence>MLLGSGWKKRTDDIGKIYDIREKLGAGAFSEVFLAQNRSSKRLVALKCIPKKALRGKEVAVENEIAVLKKVSHPNIVALEDVHESSSHLYLAMELVTGGELFERIMERGSYTEKDASHLVGQVLGAVSYLHSLDIVHRDLKPENLLYATPFEDSKIMISDFGLSKIQESNVLGTACGTPGYVAPELLEQKPYGKAVDVWALGVISYILLCGYPPFYDENDSELFSQILKANYEFDSPYWDDISESAKDFIRHLLERDPERRFSCKQALQHLWISGDTALDKNILSSVSEQIQKNFARTHWKRAINATSFLRHITKMGQSTEADGDEGGQQKK</sequence>
<evidence type="ECO:0000256" key="3">
    <source>
        <dbReference type="ARBA" id="ARBA00005354"/>
    </source>
</evidence>
<evidence type="ECO:0000256" key="10">
    <source>
        <dbReference type="ARBA" id="ARBA00022777"/>
    </source>
</evidence>
<comment type="catalytic activity">
    <reaction evidence="15">
        <text>L-threonyl-[protein] + ATP = O-phospho-L-threonyl-[protein] + ADP + H(+)</text>
        <dbReference type="Rhea" id="RHEA:46608"/>
        <dbReference type="Rhea" id="RHEA-COMP:11060"/>
        <dbReference type="Rhea" id="RHEA-COMP:11605"/>
        <dbReference type="ChEBI" id="CHEBI:15378"/>
        <dbReference type="ChEBI" id="CHEBI:30013"/>
        <dbReference type="ChEBI" id="CHEBI:30616"/>
        <dbReference type="ChEBI" id="CHEBI:61977"/>
        <dbReference type="ChEBI" id="CHEBI:456216"/>
        <dbReference type="EC" id="2.7.11.17"/>
    </reaction>
</comment>
<keyword evidence="10" id="KW-0418">Kinase</keyword>